<keyword evidence="3" id="KW-1185">Reference proteome</keyword>
<organism evidence="2 3">
    <name type="scientific">Paenibacillus pini JCM 16418</name>
    <dbReference type="NCBI Taxonomy" id="1236976"/>
    <lineage>
        <taxon>Bacteria</taxon>
        <taxon>Bacillati</taxon>
        <taxon>Bacillota</taxon>
        <taxon>Bacilli</taxon>
        <taxon>Bacillales</taxon>
        <taxon>Paenibacillaceae</taxon>
        <taxon>Paenibacillus</taxon>
    </lineage>
</organism>
<dbReference type="AlphaFoldDB" id="W7YYE8"/>
<accession>W7YYE8</accession>
<dbReference type="eggNOG" id="COG3616">
    <property type="taxonomic scope" value="Bacteria"/>
</dbReference>
<name>W7YYE8_9BACL</name>
<dbReference type="InterPro" id="IPR042208">
    <property type="entry name" value="D-ser_dehydrat-like_sf"/>
</dbReference>
<dbReference type="Pfam" id="PF14031">
    <property type="entry name" value="D-ser_dehydrat"/>
    <property type="match status" value="1"/>
</dbReference>
<sequence length="60" mass="6652">MNEEHGMIRTNSAHGLRVGQTLDIIPNHICSTVNLHNEVYITNEEEGIRTLAVLARGKLA</sequence>
<dbReference type="InterPro" id="IPR026956">
    <property type="entry name" value="D-ser_dehydrat-like_dom"/>
</dbReference>
<reference evidence="2 3" key="1">
    <citation type="journal article" date="2014" name="Genome Announc.">
        <title>Draft Genome Sequence of Paenibacillus pini JCM 16418T, Isolated from the Rhizosphere of Pine Tree.</title>
        <authorList>
            <person name="Yuki M."/>
            <person name="Oshima K."/>
            <person name="Suda W."/>
            <person name="Oshida Y."/>
            <person name="Kitamura K."/>
            <person name="Iida Y."/>
            <person name="Hattori M."/>
            <person name="Ohkuma M."/>
        </authorList>
    </citation>
    <scope>NUCLEOTIDE SEQUENCE [LARGE SCALE GENOMIC DNA]</scope>
    <source>
        <strain evidence="2 3">JCM 16418</strain>
    </source>
</reference>
<evidence type="ECO:0000313" key="3">
    <source>
        <dbReference type="Proteomes" id="UP000019364"/>
    </source>
</evidence>
<dbReference type="Gene3D" id="2.40.37.20">
    <property type="entry name" value="D-serine dehydratase-like domain"/>
    <property type="match status" value="1"/>
</dbReference>
<dbReference type="Proteomes" id="UP000019364">
    <property type="component" value="Unassembled WGS sequence"/>
</dbReference>
<comment type="caution">
    <text evidence="2">The sequence shown here is derived from an EMBL/GenBank/DDBJ whole genome shotgun (WGS) entry which is preliminary data.</text>
</comment>
<evidence type="ECO:0000313" key="2">
    <source>
        <dbReference type="EMBL" id="GAF09661.1"/>
    </source>
</evidence>
<feature type="domain" description="D-serine dehydratase-like" evidence="1">
    <location>
        <begin position="1"/>
        <end position="41"/>
    </location>
</feature>
<dbReference type="EMBL" id="BAVZ01000013">
    <property type="protein sequence ID" value="GAF09661.1"/>
    <property type="molecule type" value="Genomic_DNA"/>
</dbReference>
<protein>
    <submittedName>
        <fullName evidence="2">Low-specificity D-threonine aldolase</fullName>
    </submittedName>
</protein>
<proteinExistence type="predicted"/>
<dbReference type="STRING" id="1236976.JCM16418_3815"/>
<gene>
    <name evidence="2" type="ORF">JCM16418_3815</name>
</gene>
<evidence type="ECO:0000259" key="1">
    <source>
        <dbReference type="Pfam" id="PF14031"/>
    </source>
</evidence>